<dbReference type="AlphaFoldDB" id="A0A6J4JR01"/>
<protein>
    <submittedName>
        <fullName evidence="2">Uncharacterized protein</fullName>
    </submittedName>
</protein>
<feature type="non-terminal residue" evidence="2">
    <location>
        <position position="1"/>
    </location>
</feature>
<organism evidence="2">
    <name type="scientific">uncultured Acetobacteraceae bacterium</name>
    <dbReference type="NCBI Taxonomy" id="169975"/>
    <lineage>
        <taxon>Bacteria</taxon>
        <taxon>Pseudomonadati</taxon>
        <taxon>Pseudomonadota</taxon>
        <taxon>Alphaproteobacteria</taxon>
        <taxon>Acetobacterales</taxon>
        <taxon>Acetobacteraceae</taxon>
        <taxon>environmental samples</taxon>
    </lineage>
</organism>
<feature type="compositionally biased region" description="Low complexity" evidence="1">
    <location>
        <begin position="29"/>
        <end position="51"/>
    </location>
</feature>
<dbReference type="EMBL" id="CADCTG010000319">
    <property type="protein sequence ID" value="CAA9284662.1"/>
    <property type="molecule type" value="Genomic_DNA"/>
</dbReference>
<feature type="compositionally biased region" description="Basic residues" evidence="1">
    <location>
        <begin position="269"/>
        <end position="292"/>
    </location>
</feature>
<sequence length="292" mass="30838">APRPLDAAGRRRGRGGPPGRRVGARRRAPGAARGRALAAARPGAARSGRPAGTRRRLRLASWVGRRPFHVGNGRGGTADRRRAPRRGAAAGRGRRLGCAARGRRRAALRRAGGRCGDVLPARPAGGRGHAPALGGEPAQRVAAPGPRRAGGPARALAASARGRRRGRAADDAGVRDHGRRLRRPLRPRGLARRAARPGAGGRRGRAGRGGGGTGAGPCHPAPRRRPARAQPAPGLAPRVGRIQRRRPAPAGRLALHPHLARPARELPRGVRRNRGRRPPRRRPQRPRHGRGL</sequence>
<feature type="region of interest" description="Disordered" evidence="1">
    <location>
        <begin position="115"/>
        <end position="292"/>
    </location>
</feature>
<feature type="compositionally biased region" description="Low complexity" evidence="1">
    <location>
        <begin position="248"/>
        <end position="257"/>
    </location>
</feature>
<name>A0A6J4JR01_9PROT</name>
<feature type="compositionally biased region" description="Basic residues" evidence="1">
    <location>
        <begin position="177"/>
        <end position="195"/>
    </location>
</feature>
<reference evidence="2" key="1">
    <citation type="submission" date="2020-02" db="EMBL/GenBank/DDBJ databases">
        <authorList>
            <person name="Meier V. D."/>
        </authorList>
    </citation>
    <scope>NUCLEOTIDE SEQUENCE</scope>
    <source>
        <strain evidence="2">AVDCRST_MAG08</strain>
    </source>
</reference>
<feature type="compositionally biased region" description="Basic and acidic residues" evidence="1">
    <location>
        <begin position="167"/>
        <end position="176"/>
    </location>
</feature>
<evidence type="ECO:0000313" key="2">
    <source>
        <dbReference type="EMBL" id="CAA9284662.1"/>
    </source>
</evidence>
<gene>
    <name evidence="2" type="ORF">AVDCRST_MAG08-4114</name>
</gene>
<evidence type="ECO:0000256" key="1">
    <source>
        <dbReference type="SAM" id="MobiDB-lite"/>
    </source>
</evidence>
<feature type="non-terminal residue" evidence="2">
    <location>
        <position position="292"/>
    </location>
</feature>
<proteinExistence type="predicted"/>
<accession>A0A6J4JR01</accession>
<feature type="region of interest" description="Disordered" evidence="1">
    <location>
        <begin position="1"/>
        <end position="93"/>
    </location>
</feature>
<feature type="compositionally biased region" description="Low complexity" evidence="1">
    <location>
        <begin position="228"/>
        <end position="238"/>
    </location>
</feature>
<feature type="compositionally biased region" description="Low complexity" evidence="1">
    <location>
        <begin position="119"/>
        <end position="160"/>
    </location>
</feature>